<dbReference type="InterPro" id="IPR025599">
    <property type="entry name" value="YjcZ"/>
</dbReference>
<evidence type="ECO:0000313" key="1">
    <source>
        <dbReference type="EMBL" id="RLL22814.1"/>
    </source>
</evidence>
<protein>
    <recommendedName>
        <fullName evidence="3">Chemotaxis protein</fullName>
    </recommendedName>
</protein>
<reference evidence="1 2" key="1">
    <citation type="submission" date="2018-09" db="EMBL/GenBank/DDBJ databases">
        <title>The draft genome of Acinetobacter sp. strains.</title>
        <authorList>
            <person name="Qin J."/>
            <person name="Feng Y."/>
            <person name="Zong Z."/>
        </authorList>
    </citation>
    <scope>NUCLEOTIDE SEQUENCE [LARGE SCALE GENOMIC DNA]</scope>
    <source>
        <strain evidence="1 2">WCHAc060005</strain>
    </source>
</reference>
<gene>
    <name evidence="1" type="ORF">D9K81_06350</name>
</gene>
<evidence type="ECO:0008006" key="3">
    <source>
        <dbReference type="Google" id="ProtNLM"/>
    </source>
</evidence>
<accession>A0ABX9TXE4</accession>
<dbReference type="Pfam" id="PF13990">
    <property type="entry name" value="YjcZ"/>
    <property type="match status" value="1"/>
</dbReference>
<evidence type="ECO:0000313" key="2">
    <source>
        <dbReference type="Proteomes" id="UP000280271"/>
    </source>
</evidence>
<keyword evidence="2" id="KW-1185">Reference proteome</keyword>
<comment type="caution">
    <text evidence="1">The sequence shown here is derived from an EMBL/GenBank/DDBJ whole genome shotgun (WGS) entry which is preliminary data.</text>
</comment>
<organism evidence="1 2">
    <name type="scientific">Acinetobacter chengduensis</name>
    <dbReference type="NCBI Taxonomy" id="2420890"/>
    <lineage>
        <taxon>Bacteria</taxon>
        <taxon>Pseudomonadati</taxon>
        <taxon>Pseudomonadota</taxon>
        <taxon>Gammaproteobacteria</taxon>
        <taxon>Moraxellales</taxon>
        <taxon>Moraxellaceae</taxon>
        <taxon>Acinetobacter</taxon>
    </lineage>
</organism>
<dbReference type="Proteomes" id="UP000280271">
    <property type="component" value="Unassembled WGS sequence"/>
</dbReference>
<name>A0ABX9TXE4_9GAMM</name>
<dbReference type="EMBL" id="RCHC01000005">
    <property type="protein sequence ID" value="RLL22814.1"/>
    <property type="molecule type" value="Genomic_DNA"/>
</dbReference>
<dbReference type="RefSeq" id="WP_120376013.1">
    <property type="nucleotide sequence ID" value="NZ_RCHC01000005.1"/>
</dbReference>
<proteinExistence type="predicted"/>
<sequence>MQCEISKIMPCIADKFVIEIANSIQVSQDHVRVQSTRLGKVARLVDGFTGAGAKRQQQINQNLTTGLNSAFEWLNTLTKELTLGFSAIQVANQKITEVQDAVTDLAGFSVETRYLLEELSVNLHDRCDNLDERLSLVEAENKAERQITLLFKQWAAHDFDQISPLLRLYTVLERLYWGDFGDYYRQYHSDHKAKKLIQDLKQRIRLEAIQRLQVDTSIGKNDFLHPLQWAKQNDRELSLDLKETYAYMGDWTDPDKTPFNYFASQQPEQLSLYLPRILTSEKLTSHSLNEMFGVR</sequence>